<dbReference type="AlphaFoldDB" id="A0A369BA14"/>
<dbReference type="InterPro" id="IPR008927">
    <property type="entry name" value="6-PGluconate_DH-like_C_sf"/>
</dbReference>
<evidence type="ECO:0000313" key="10">
    <source>
        <dbReference type="Proteomes" id="UP000253034"/>
    </source>
</evidence>
<dbReference type="GO" id="GO:0070403">
    <property type="term" value="F:NAD+ binding"/>
    <property type="evidence" value="ECO:0007669"/>
    <property type="project" value="InterPro"/>
</dbReference>
<dbReference type="PANTHER" id="PTHR48075:SF5">
    <property type="entry name" value="3-HYDROXYBUTYRYL-COA DEHYDROGENASE"/>
    <property type="match status" value="1"/>
</dbReference>
<dbReference type="RefSeq" id="WP_114296907.1">
    <property type="nucleotide sequence ID" value="NZ_QPJT01000005.1"/>
</dbReference>
<dbReference type="Proteomes" id="UP000253034">
    <property type="component" value="Unassembled WGS sequence"/>
</dbReference>
<dbReference type="FunFam" id="3.40.50.720:FF:000009">
    <property type="entry name" value="Fatty oxidation complex, alpha subunit"/>
    <property type="match status" value="1"/>
</dbReference>
<evidence type="ECO:0000256" key="6">
    <source>
        <dbReference type="PIRSR" id="PIRSR000105-2"/>
    </source>
</evidence>
<evidence type="ECO:0000313" key="9">
    <source>
        <dbReference type="EMBL" id="RCX18362.1"/>
    </source>
</evidence>
<gene>
    <name evidence="9" type="ORF">DFR58_105126</name>
</gene>
<dbReference type="GO" id="GO:0016616">
    <property type="term" value="F:oxidoreductase activity, acting on the CH-OH group of donors, NAD or NADP as acceptor"/>
    <property type="evidence" value="ECO:0007669"/>
    <property type="project" value="InterPro"/>
</dbReference>
<feature type="domain" description="3-hydroxyacyl-CoA dehydrogenase C-terminal" evidence="7">
    <location>
        <begin position="187"/>
        <end position="283"/>
    </location>
</feature>
<feature type="domain" description="3-hydroxyacyl-CoA dehydrogenase NAD binding" evidence="8">
    <location>
        <begin position="5"/>
        <end position="184"/>
    </location>
</feature>
<dbReference type="InterPro" id="IPR013328">
    <property type="entry name" value="6PGD_dom2"/>
</dbReference>
<dbReference type="SUPFAM" id="SSF51735">
    <property type="entry name" value="NAD(P)-binding Rossmann-fold domains"/>
    <property type="match status" value="1"/>
</dbReference>
<keyword evidence="6" id="KW-0520">NAD</keyword>
<evidence type="ECO:0000259" key="7">
    <source>
        <dbReference type="Pfam" id="PF00725"/>
    </source>
</evidence>
<feature type="binding site" evidence="6">
    <location>
        <position position="98"/>
    </location>
    <ligand>
        <name>NAD(+)</name>
        <dbReference type="ChEBI" id="CHEBI:57540"/>
    </ligand>
</feature>
<feature type="binding site" evidence="6">
    <location>
        <position position="33"/>
    </location>
    <ligand>
        <name>NAD(+)</name>
        <dbReference type="ChEBI" id="CHEBI:57540"/>
    </ligand>
</feature>
<dbReference type="InterPro" id="IPR022694">
    <property type="entry name" value="3-OHacyl-CoA_DH"/>
</dbReference>
<accession>A0A369BA14</accession>
<dbReference type="Pfam" id="PF00725">
    <property type="entry name" value="3HCDH"/>
    <property type="match status" value="1"/>
</dbReference>
<keyword evidence="10" id="KW-1185">Reference proteome</keyword>
<evidence type="ECO:0000256" key="4">
    <source>
        <dbReference type="ARBA" id="ARBA00067747"/>
    </source>
</evidence>
<dbReference type="Gene3D" id="3.40.50.720">
    <property type="entry name" value="NAD(P)-binding Rossmann-like Domain"/>
    <property type="match status" value="1"/>
</dbReference>
<dbReference type="EMBL" id="QPJT01000005">
    <property type="protein sequence ID" value="RCX18362.1"/>
    <property type="molecule type" value="Genomic_DNA"/>
</dbReference>
<dbReference type="InterPro" id="IPR006108">
    <property type="entry name" value="3HC_DH_C"/>
</dbReference>
<dbReference type="PIRSF" id="PIRSF000105">
    <property type="entry name" value="HCDH"/>
    <property type="match status" value="1"/>
</dbReference>
<evidence type="ECO:0000256" key="2">
    <source>
        <dbReference type="ARBA" id="ARBA00009463"/>
    </source>
</evidence>
<proteinExistence type="inferred from homology"/>
<evidence type="ECO:0000256" key="3">
    <source>
        <dbReference type="ARBA" id="ARBA00023002"/>
    </source>
</evidence>
<feature type="binding site" evidence="6">
    <location>
        <begin position="10"/>
        <end position="15"/>
    </location>
    <ligand>
        <name>NAD(+)</name>
        <dbReference type="ChEBI" id="CHEBI:57540"/>
    </ligand>
</feature>
<dbReference type="OrthoDB" id="9771883at2"/>
<reference evidence="9 10" key="1">
    <citation type="submission" date="2018-07" db="EMBL/GenBank/DDBJ databases">
        <title>Genomic Encyclopedia of Type Strains, Phase IV (KMG-IV): sequencing the most valuable type-strain genomes for metagenomic binning, comparative biology and taxonomic classification.</title>
        <authorList>
            <person name="Goeker M."/>
        </authorList>
    </citation>
    <scope>NUCLEOTIDE SEQUENCE [LARGE SCALE GENOMIC DNA]</scope>
    <source>
        <strain evidence="9 10">DSM 27016</strain>
    </source>
</reference>
<dbReference type="InterPro" id="IPR006176">
    <property type="entry name" value="3-OHacyl-CoA_DH_NAD-bd"/>
</dbReference>
<comment type="similarity">
    <text evidence="2">Belongs to the 3-hydroxyacyl-CoA dehydrogenase family.</text>
</comment>
<name>A0A369BA14_9FIRM</name>
<feature type="binding site" evidence="6">
    <location>
        <position position="93"/>
    </location>
    <ligand>
        <name>NAD(+)</name>
        <dbReference type="ChEBI" id="CHEBI:57540"/>
    </ligand>
</feature>
<comment type="caution">
    <text evidence="9">The sequence shown here is derived from an EMBL/GenBank/DDBJ whole genome shotgun (WGS) entry which is preliminary data.</text>
</comment>
<sequence>MNNKTVGVIGAGTIGSGVAQDLAQNGIKTIVVDVSQAALDTARNKIRQNIRLYKLYNKTKPIGNADEIMELLTFTTDYKELEEASFVIENITENWEAKKEVYKRIDEICPENTMFAVNSSCISITRVGSVTKRPSQILGMHFMNPVPIKPVVEVIRGFHTSAETIKAAEELLKHMQKEAIIINDMPGFVSNRLMTFMINEAAFLVQEQVAAVEDIDRLIKTSYGHKMGPLETADLIGVDTILYSMEVLYESFNDSKFRPCPLLKKMVDAGQLGRKSGKGFYTYSKELIY</sequence>
<feature type="binding site" evidence="6">
    <location>
        <position position="275"/>
    </location>
    <ligand>
        <name>NAD(+)</name>
        <dbReference type="ChEBI" id="CHEBI:57540"/>
    </ligand>
</feature>
<dbReference type="SUPFAM" id="SSF48179">
    <property type="entry name" value="6-phosphogluconate dehydrogenase C-terminal domain-like"/>
    <property type="match status" value="1"/>
</dbReference>
<feature type="binding site" evidence="6">
    <location>
        <position position="144"/>
    </location>
    <ligand>
        <name>NAD(+)</name>
        <dbReference type="ChEBI" id="CHEBI:57540"/>
    </ligand>
</feature>
<feature type="binding site" evidence="6">
    <location>
        <position position="120"/>
    </location>
    <ligand>
        <name>NAD(+)</name>
        <dbReference type="ChEBI" id="CHEBI:57540"/>
    </ligand>
</feature>
<dbReference type="GO" id="GO:0006631">
    <property type="term" value="P:fatty acid metabolic process"/>
    <property type="evidence" value="ECO:0007669"/>
    <property type="project" value="InterPro"/>
</dbReference>
<organism evidence="9 10">
    <name type="scientific">Anaerobacterium chartisolvens</name>
    <dbReference type="NCBI Taxonomy" id="1297424"/>
    <lineage>
        <taxon>Bacteria</taxon>
        <taxon>Bacillati</taxon>
        <taxon>Bacillota</taxon>
        <taxon>Clostridia</taxon>
        <taxon>Eubacteriales</taxon>
        <taxon>Oscillospiraceae</taxon>
        <taxon>Anaerobacterium</taxon>
    </lineage>
</organism>
<evidence type="ECO:0000256" key="1">
    <source>
        <dbReference type="ARBA" id="ARBA00005086"/>
    </source>
</evidence>
<dbReference type="Gene3D" id="1.10.1040.10">
    <property type="entry name" value="N-(1-d-carboxylethyl)-l-norvaline Dehydrogenase, domain 2"/>
    <property type="match status" value="1"/>
</dbReference>
<dbReference type="InterPro" id="IPR036291">
    <property type="entry name" value="NAD(P)-bd_dom_sf"/>
</dbReference>
<comment type="pathway">
    <text evidence="1">Lipid metabolism; butanoate metabolism.</text>
</comment>
<dbReference type="Pfam" id="PF02737">
    <property type="entry name" value="3HCDH_N"/>
    <property type="match status" value="1"/>
</dbReference>
<evidence type="ECO:0000256" key="5">
    <source>
        <dbReference type="PIRSR" id="PIRSR000105-1"/>
    </source>
</evidence>
<feature type="site" description="Important for catalytic activity" evidence="5">
    <location>
        <position position="141"/>
    </location>
</feature>
<keyword evidence="3" id="KW-0560">Oxidoreductase</keyword>
<protein>
    <recommendedName>
        <fullName evidence="4">3-hydroxybutyryl-CoA dehydrogenase</fullName>
    </recommendedName>
</protein>
<dbReference type="PANTHER" id="PTHR48075">
    <property type="entry name" value="3-HYDROXYACYL-COA DEHYDROGENASE FAMILY PROTEIN"/>
    <property type="match status" value="1"/>
</dbReference>
<evidence type="ECO:0000259" key="8">
    <source>
        <dbReference type="Pfam" id="PF02737"/>
    </source>
</evidence>